<evidence type="ECO:0000313" key="2">
    <source>
        <dbReference type="EMBL" id="GIE21127.1"/>
    </source>
</evidence>
<dbReference type="InterPro" id="IPR036736">
    <property type="entry name" value="ACP-like_sf"/>
</dbReference>
<comment type="caution">
    <text evidence="2">The sequence shown here is derived from an EMBL/GenBank/DDBJ whole genome shotgun (WGS) entry which is preliminary data.</text>
</comment>
<organism evidence="2 3">
    <name type="scientific">Winogradskya humida</name>
    <dbReference type="NCBI Taxonomy" id="113566"/>
    <lineage>
        <taxon>Bacteria</taxon>
        <taxon>Bacillati</taxon>
        <taxon>Actinomycetota</taxon>
        <taxon>Actinomycetes</taxon>
        <taxon>Micromonosporales</taxon>
        <taxon>Micromonosporaceae</taxon>
        <taxon>Winogradskya</taxon>
    </lineage>
</organism>
<proteinExistence type="predicted"/>
<reference evidence="2 3" key="1">
    <citation type="submission" date="2021-01" db="EMBL/GenBank/DDBJ databases">
        <title>Whole genome shotgun sequence of Actinoplanes humidus NBRC 14915.</title>
        <authorList>
            <person name="Komaki H."/>
            <person name="Tamura T."/>
        </authorList>
    </citation>
    <scope>NUCLEOTIDE SEQUENCE [LARGE SCALE GENOMIC DNA]</scope>
    <source>
        <strain evidence="2 3">NBRC 14915</strain>
    </source>
</reference>
<sequence>MPSDSTTILTDVTTMLRSVLGEFGADTEITMATTFGDDLGMESIDVVSLAGRLQARYGSTVNFAYFVSGFDTTSMTGLTVGRLVDFIADSLRKQPAAS</sequence>
<dbReference type="Pfam" id="PF00550">
    <property type="entry name" value="PP-binding"/>
    <property type="match status" value="1"/>
</dbReference>
<dbReference type="EMBL" id="BOMN01000053">
    <property type="protein sequence ID" value="GIE21127.1"/>
    <property type="molecule type" value="Genomic_DNA"/>
</dbReference>
<evidence type="ECO:0000259" key="1">
    <source>
        <dbReference type="PROSITE" id="PS50075"/>
    </source>
</evidence>
<protein>
    <recommendedName>
        <fullName evidence="1">Carrier domain-containing protein</fullName>
    </recommendedName>
</protein>
<evidence type="ECO:0000313" key="3">
    <source>
        <dbReference type="Proteomes" id="UP000603200"/>
    </source>
</evidence>
<keyword evidence="3" id="KW-1185">Reference proteome</keyword>
<feature type="domain" description="Carrier" evidence="1">
    <location>
        <begin position="6"/>
        <end position="91"/>
    </location>
</feature>
<dbReference type="Gene3D" id="1.10.1200.10">
    <property type="entry name" value="ACP-like"/>
    <property type="match status" value="1"/>
</dbReference>
<accession>A0ABQ3ZSG3</accession>
<gene>
    <name evidence="2" type="ORF">Ahu01nite_042290</name>
</gene>
<dbReference type="SUPFAM" id="SSF47336">
    <property type="entry name" value="ACP-like"/>
    <property type="match status" value="1"/>
</dbReference>
<dbReference type="PROSITE" id="PS50075">
    <property type="entry name" value="CARRIER"/>
    <property type="match status" value="1"/>
</dbReference>
<dbReference type="InterPro" id="IPR009081">
    <property type="entry name" value="PP-bd_ACP"/>
</dbReference>
<dbReference type="Proteomes" id="UP000603200">
    <property type="component" value="Unassembled WGS sequence"/>
</dbReference>
<dbReference type="RefSeq" id="WP_203838264.1">
    <property type="nucleotide sequence ID" value="NZ_BAAATV010000010.1"/>
</dbReference>
<name>A0ABQ3ZSG3_9ACTN</name>